<keyword evidence="3" id="KW-1185">Reference proteome</keyword>
<feature type="region of interest" description="Disordered" evidence="1">
    <location>
        <begin position="1"/>
        <end position="39"/>
    </location>
</feature>
<organism evidence="2 3">
    <name type="scientific">Allacma fusca</name>
    <dbReference type="NCBI Taxonomy" id="39272"/>
    <lineage>
        <taxon>Eukaryota</taxon>
        <taxon>Metazoa</taxon>
        <taxon>Ecdysozoa</taxon>
        <taxon>Arthropoda</taxon>
        <taxon>Hexapoda</taxon>
        <taxon>Collembola</taxon>
        <taxon>Symphypleona</taxon>
        <taxon>Sminthuridae</taxon>
        <taxon>Allacma</taxon>
    </lineage>
</organism>
<evidence type="ECO:0000313" key="3">
    <source>
        <dbReference type="Proteomes" id="UP000708208"/>
    </source>
</evidence>
<comment type="caution">
    <text evidence="2">The sequence shown here is derived from an EMBL/GenBank/DDBJ whole genome shotgun (WGS) entry which is preliminary data.</text>
</comment>
<dbReference type="Proteomes" id="UP000708208">
    <property type="component" value="Unassembled WGS sequence"/>
</dbReference>
<protein>
    <submittedName>
        <fullName evidence="2">Uncharacterized protein</fullName>
    </submittedName>
</protein>
<dbReference type="OrthoDB" id="69177at2759"/>
<dbReference type="EMBL" id="CAJVCH010566984">
    <property type="protein sequence ID" value="CAG7832784.1"/>
    <property type="molecule type" value="Genomic_DNA"/>
</dbReference>
<evidence type="ECO:0000313" key="2">
    <source>
        <dbReference type="EMBL" id="CAG7832784.1"/>
    </source>
</evidence>
<accession>A0A8J2PTG6</accession>
<reference evidence="2" key="1">
    <citation type="submission" date="2021-06" db="EMBL/GenBank/DDBJ databases">
        <authorList>
            <person name="Hodson N. C."/>
            <person name="Mongue J. A."/>
            <person name="Jaron S. K."/>
        </authorList>
    </citation>
    <scope>NUCLEOTIDE SEQUENCE</scope>
</reference>
<proteinExistence type="predicted"/>
<dbReference type="AlphaFoldDB" id="A0A8J2PTG6"/>
<feature type="compositionally biased region" description="Polar residues" evidence="1">
    <location>
        <begin position="1"/>
        <end position="11"/>
    </location>
</feature>
<gene>
    <name evidence="2" type="ORF">AFUS01_LOCUS42452</name>
</gene>
<sequence>MGQGQSQNILSRMNPPAEVPPVPVTSALSPDFDPSTITKEDLDLTPISQQGKLAFLLHNVFTPEECKALIKISEDTGYKPAFVQGGVGNQVLMKG</sequence>
<evidence type="ECO:0000256" key="1">
    <source>
        <dbReference type="SAM" id="MobiDB-lite"/>
    </source>
</evidence>
<name>A0A8J2PTG6_9HEXA</name>